<evidence type="ECO:0000313" key="2">
    <source>
        <dbReference type="EMBL" id="KZP17749.1"/>
    </source>
</evidence>
<reference evidence="2 3" key="1">
    <citation type="journal article" date="2016" name="Mol. Biol. Evol.">
        <title>Comparative Genomics of Early-Diverging Mushroom-Forming Fungi Provides Insights into the Origins of Lignocellulose Decay Capabilities.</title>
        <authorList>
            <person name="Nagy L.G."/>
            <person name="Riley R."/>
            <person name="Tritt A."/>
            <person name="Adam C."/>
            <person name="Daum C."/>
            <person name="Floudas D."/>
            <person name="Sun H."/>
            <person name="Yadav J.S."/>
            <person name="Pangilinan J."/>
            <person name="Larsson K.H."/>
            <person name="Matsuura K."/>
            <person name="Barry K."/>
            <person name="Labutti K."/>
            <person name="Kuo R."/>
            <person name="Ohm R.A."/>
            <person name="Bhattacharya S.S."/>
            <person name="Shirouzu T."/>
            <person name="Yoshinaga Y."/>
            <person name="Martin F.M."/>
            <person name="Grigoriev I.V."/>
            <person name="Hibbett D.S."/>
        </authorList>
    </citation>
    <scope>NUCLEOTIDE SEQUENCE [LARGE SCALE GENOMIC DNA]</scope>
    <source>
        <strain evidence="2 3">CBS 109695</strain>
    </source>
</reference>
<sequence>MLWLSSEKDVSDRRLYVDMIFRKTKMYANYTPSSSLELGDYGDVTKEGEFIRSGNIFSEFADLREQLGQGREEYGANKHFFVSRTRKKDAAAVISASPAAPNSDIPNLAECQPKLGWDIKKDRHAVLVMIDANQYEIANEGILHRFVQNKPDLADKAIVTKVYRCSAFAQLITEHGEKGPFYVGFRSNMSPQNSISSSSLTSPSNSGIMVEQLWQTYPQSANWNMGPYDASQRLYSPLATLRQVTPKQPSLGYRDRLPPPITDDQDMEDYMPPWAELDERGEEIGDDDD</sequence>
<keyword evidence="3" id="KW-1185">Reference proteome</keyword>
<feature type="compositionally biased region" description="Acidic residues" evidence="1">
    <location>
        <begin position="279"/>
        <end position="289"/>
    </location>
</feature>
<name>A0A166GEA0_9AGAM</name>
<proteinExistence type="predicted"/>
<protein>
    <submittedName>
        <fullName evidence="2">Uncharacterized protein</fullName>
    </submittedName>
</protein>
<evidence type="ECO:0000313" key="3">
    <source>
        <dbReference type="Proteomes" id="UP000076532"/>
    </source>
</evidence>
<organism evidence="2 3">
    <name type="scientific">Athelia psychrophila</name>
    <dbReference type="NCBI Taxonomy" id="1759441"/>
    <lineage>
        <taxon>Eukaryota</taxon>
        <taxon>Fungi</taxon>
        <taxon>Dikarya</taxon>
        <taxon>Basidiomycota</taxon>
        <taxon>Agaricomycotina</taxon>
        <taxon>Agaricomycetes</taxon>
        <taxon>Agaricomycetidae</taxon>
        <taxon>Atheliales</taxon>
        <taxon>Atheliaceae</taxon>
        <taxon>Athelia</taxon>
    </lineage>
</organism>
<feature type="region of interest" description="Disordered" evidence="1">
    <location>
        <begin position="246"/>
        <end position="289"/>
    </location>
</feature>
<evidence type="ECO:0000256" key="1">
    <source>
        <dbReference type="SAM" id="MobiDB-lite"/>
    </source>
</evidence>
<dbReference type="AlphaFoldDB" id="A0A166GEA0"/>
<dbReference type="Proteomes" id="UP000076532">
    <property type="component" value="Unassembled WGS sequence"/>
</dbReference>
<dbReference type="EMBL" id="KV417579">
    <property type="protein sequence ID" value="KZP17749.1"/>
    <property type="molecule type" value="Genomic_DNA"/>
</dbReference>
<accession>A0A166GEA0</accession>
<gene>
    <name evidence="2" type="ORF">FIBSPDRAFT_933841</name>
</gene>
<dbReference type="OrthoDB" id="3255261at2759"/>